<dbReference type="Gene3D" id="2.40.30.10">
    <property type="entry name" value="Translation factors"/>
    <property type="match status" value="1"/>
</dbReference>
<feature type="non-terminal residue" evidence="6">
    <location>
        <position position="1"/>
    </location>
</feature>
<dbReference type="GO" id="GO:0016491">
    <property type="term" value="F:oxidoreductase activity"/>
    <property type="evidence" value="ECO:0007669"/>
    <property type="project" value="UniProtKB-KW"/>
</dbReference>
<keyword evidence="7" id="KW-1185">Reference proteome</keyword>
<evidence type="ECO:0000256" key="2">
    <source>
        <dbReference type="ARBA" id="ARBA00022630"/>
    </source>
</evidence>
<name>A0A392MRM0_9FABA</name>
<evidence type="ECO:0000313" key="7">
    <source>
        <dbReference type="Proteomes" id="UP000265520"/>
    </source>
</evidence>
<keyword evidence="4" id="KW-0521">NADP</keyword>
<organism evidence="6 7">
    <name type="scientific">Trifolium medium</name>
    <dbReference type="NCBI Taxonomy" id="97028"/>
    <lineage>
        <taxon>Eukaryota</taxon>
        <taxon>Viridiplantae</taxon>
        <taxon>Streptophyta</taxon>
        <taxon>Embryophyta</taxon>
        <taxon>Tracheophyta</taxon>
        <taxon>Spermatophyta</taxon>
        <taxon>Magnoliopsida</taxon>
        <taxon>eudicotyledons</taxon>
        <taxon>Gunneridae</taxon>
        <taxon>Pentapetalae</taxon>
        <taxon>rosids</taxon>
        <taxon>fabids</taxon>
        <taxon>Fabales</taxon>
        <taxon>Fabaceae</taxon>
        <taxon>Papilionoideae</taxon>
        <taxon>50 kb inversion clade</taxon>
        <taxon>NPAAA clade</taxon>
        <taxon>Hologalegina</taxon>
        <taxon>IRL clade</taxon>
        <taxon>Trifolieae</taxon>
        <taxon>Trifolium</taxon>
    </lineage>
</organism>
<evidence type="ECO:0000256" key="5">
    <source>
        <dbReference type="ARBA" id="ARBA00023002"/>
    </source>
</evidence>
<evidence type="ECO:0000313" key="6">
    <source>
        <dbReference type="EMBL" id="MCH89892.1"/>
    </source>
</evidence>
<proteinExistence type="predicted"/>
<dbReference type="InterPro" id="IPR015701">
    <property type="entry name" value="FNR"/>
</dbReference>
<keyword evidence="5" id="KW-0560">Oxidoreductase</keyword>
<evidence type="ECO:0000256" key="3">
    <source>
        <dbReference type="ARBA" id="ARBA00022827"/>
    </source>
</evidence>
<reference evidence="6 7" key="1">
    <citation type="journal article" date="2018" name="Front. Plant Sci.">
        <title>Red Clover (Trifolium pratense) and Zigzag Clover (T. medium) - A Picture of Genomic Similarities and Differences.</title>
        <authorList>
            <person name="Dluhosova J."/>
            <person name="Istvanek J."/>
            <person name="Nedelnik J."/>
            <person name="Repkova J."/>
        </authorList>
    </citation>
    <scope>NUCLEOTIDE SEQUENCE [LARGE SCALE GENOMIC DNA]</scope>
    <source>
        <strain evidence="7">cv. 10/8</strain>
        <tissue evidence="6">Leaf</tissue>
    </source>
</reference>
<dbReference type="SUPFAM" id="SSF63380">
    <property type="entry name" value="Riboflavin synthase domain-like"/>
    <property type="match status" value="1"/>
</dbReference>
<accession>A0A392MRM0</accession>
<dbReference type="AlphaFoldDB" id="A0A392MRM0"/>
<evidence type="ECO:0000256" key="1">
    <source>
        <dbReference type="ARBA" id="ARBA00001974"/>
    </source>
</evidence>
<gene>
    <name evidence="6" type="ORF">A2U01_0010796</name>
</gene>
<evidence type="ECO:0000256" key="4">
    <source>
        <dbReference type="ARBA" id="ARBA00022857"/>
    </source>
</evidence>
<dbReference type="InterPro" id="IPR017938">
    <property type="entry name" value="Riboflavin_synthase-like_b-brl"/>
</dbReference>
<comment type="caution">
    <text evidence="6">The sequence shown here is derived from an EMBL/GenBank/DDBJ whole genome shotgun (WGS) entry which is preliminary data.</text>
</comment>
<protein>
    <submittedName>
        <fullName evidence="6">Ferredoxin--NADP root isozyme chloroplastic-like</fullName>
    </submittedName>
</protein>
<dbReference type="PANTHER" id="PTHR43314">
    <property type="match status" value="1"/>
</dbReference>
<dbReference type="Proteomes" id="UP000265520">
    <property type="component" value="Unassembled WGS sequence"/>
</dbReference>
<keyword evidence="2" id="KW-0285">Flavoprotein</keyword>
<dbReference type="EMBL" id="LXQA010017134">
    <property type="protein sequence ID" value="MCH89892.1"/>
    <property type="molecule type" value="Genomic_DNA"/>
</dbReference>
<keyword evidence="3" id="KW-0274">FAD</keyword>
<sequence length="157" mass="17810">KYRFYENDAAVLAYVWYHSEYVSITVIHRDFPKATLCNFCRITATNLNVWDKSWAPVFTLDMKAKNCGLRRNHNVICMSVQQASVPKVNVSPLELENATEPPLNLHKPKEPYTATIVSVERLVGPKAPGETCHIVINHDGNVPYWEGQSYGVIPPVR</sequence>
<comment type="cofactor">
    <cofactor evidence="1">
        <name>FAD</name>
        <dbReference type="ChEBI" id="CHEBI:57692"/>
    </cofactor>
</comment>